<evidence type="ECO:0000256" key="2">
    <source>
        <dbReference type="ARBA" id="ARBA00022729"/>
    </source>
</evidence>
<reference evidence="3" key="1">
    <citation type="submission" date="2023-05" db="EMBL/GenBank/DDBJ databases">
        <authorList>
            <person name="Huff M."/>
        </authorList>
    </citation>
    <scope>NUCLEOTIDE SEQUENCE</scope>
</reference>
<evidence type="ECO:0000256" key="1">
    <source>
        <dbReference type="ARBA" id="ARBA00011073"/>
    </source>
</evidence>
<keyword evidence="4" id="KW-1185">Reference proteome</keyword>
<proteinExistence type="inferred from homology"/>
<organism evidence="3 4">
    <name type="scientific">Fraxinus pennsylvanica</name>
    <dbReference type="NCBI Taxonomy" id="56036"/>
    <lineage>
        <taxon>Eukaryota</taxon>
        <taxon>Viridiplantae</taxon>
        <taxon>Streptophyta</taxon>
        <taxon>Embryophyta</taxon>
        <taxon>Tracheophyta</taxon>
        <taxon>Spermatophyta</taxon>
        <taxon>Magnoliopsida</taxon>
        <taxon>eudicotyledons</taxon>
        <taxon>Gunneridae</taxon>
        <taxon>Pentapetalae</taxon>
        <taxon>asterids</taxon>
        <taxon>lamiids</taxon>
        <taxon>Lamiales</taxon>
        <taxon>Oleaceae</taxon>
        <taxon>Oleeae</taxon>
        <taxon>Fraxinus</taxon>
    </lineage>
</organism>
<dbReference type="InterPro" id="IPR045051">
    <property type="entry name" value="SBT"/>
</dbReference>
<dbReference type="EMBL" id="OU503044">
    <property type="protein sequence ID" value="CAI9768712.1"/>
    <property type="molecule type" value="Genomic_DNA"/>
</dbReference>
<dbReference type="CDD" id="cd02120">
    <property type="entry name" value="PA_subtilisin_like"/>
    <property type="match status" value="1"/>
</dbReference>
<gene>
    <name evidence="3" type="ORF">FPE_LOCUS16142</name>
</gene>
<dbReference type="InterPro" id="IPR036852">
    <property type="entry name" value="Peptidase_S8/S53_dom_sf"/>
</dbReference>
<dbReference type="PANTHER" id="PTHR10795">
    <property type="entry name" value="PROPROTEIN CONVERTASE SUBTILISIN/KEXIN"/>
    <property type="match status" value="1"/>
</dbReference>
<protein>
    <submittedName>
        <fullName evidence="3">Uncharacterized protein</fullName>
    </submittedName>
</protein>
<accession>A0AAD1ZKJ8</accession>
<dbReference type="Gene3D" id="3.40.50.200">
    <property type="entry name" value="Peptidase S8/S53 domain"/>
    <property type="match status" value="1"/>
</dbReference>
<keyword evidence="2" id="KW-0732">Signal</keyword>
<name>A0AAD1ZKJ8_9LAMI</name>
<sequence>MVVCKMGVNGRAEKGQIVKEAGVATMILVNIEINLKQDPVDVDVHVLLATLIDFDESIFLKSYMNSKRRPRAKIIFGGTIIGKSLALAIAQFSTRGPSFANLVILKSDMIAPGVKHNCCLATKSRLEWPCRRFLKSKLHYHVRDFHGSLNMAIGKYMES</sequence>
<dbReference type="GO" id="GO:0004252">
    <property type="term" value="F:serine-type endopeptidase activity"/>
    <property type="evidence" value="ECO:0007669"/>
    <property type="project" value="InterPro"/>
</dbReference>
<dbReference type="GO" id="GO:0006508">
    <property type="term" value="P:proteolysis"/>
    <property type="evidence" value="ECO:0007669"/>
    <property type="project" value="InterPro"/>
</dbReference>
<dbReference type="Proteomes" id="UP000834106">
    <property type="component" value="Chromosome 9"/>
</dbReference>
<dbReference type="Gene3D" id="3.50.30.30">
    <property type="match status" value="1"/>
</dbReference>
<comment type="similarity">
    <text evidence="1">Belongs to the peptidase S8 family.</text>
</comment>
<evidence type="ECO:0000313" key="3">
    <source>
        <dbReference type="EMBL" id="CAI9768712.1"/>
    </source>
</evidence>
<evidence type="ECO:0000313" key="4">
    <source>
        <dbReference type="Proteomes" id="UP000834106"/>
    </source>
</evidence>
<dbReference type="AlphaFoldDB" id="A0AAD1ZKJ8"/>